<dbReference type="Proteomes" id="UP000017133">
    <property type="component" value="Unassembled WGS sequence"/>
</dbReference>
<feature type="non-terminal residue" evidence="1">
    <location>
        <position position="1"/>
    </location>
</feature>
<evidence type="ECO:0000313" key="1">
    <source>
        <dbReference type="EMBL" id="ERT10381.1"/>
    </source>
</evidence>
<name>U7QVI1_PHOTE</name>
<keyword evidence="1" id="KW-0418">Kinase</keyword>
<accession>U7QVI1</accession>
<keyword evidence="1" id="KW-0808">Transferase</keyword>
<dbReference type="AlphaFoldDB" id="U7QVI1"/>
<dbReference type="PATRIC" id="fig|1389415.4.peg.5004"/>
<comment type="caution">
    <text evidence="1">The sequence shown here is derived from an EMBL/GenBank/DDBJ whole genome shotgun (WGS) entry which is preliminary data.</text>
</comment>
<sequence length="49" mass="5710">LTRHGYRLKDMVEQFDAKPAEIRALFNNQLDPVRTTELRDRMLAVGLPI</sequence>
<dbReference type="EMBL" id="AXDT01000352">
    <property type="protein sequence ID" value="ERT10381.1"/>
    <property type="molecule type" value="Genomic_DNA"/>
</dbReference>
<reference evidence="1 2" key="1">
    <citation type="submission" date="2013-10" db="EMBL/GenBank/DDBJ databases">
        <title>Whole Genome Shotgun Sequence of Photorhabdus temperata J3.</title>
        <authorList>
            <person name="Park G.-S."/>
            <person name="Hong S.-J."/>
            <person name="Shin J.-H."/>
        </authorList>
    </citation>
    <scope>NUCLEOTIDE SEQUENCE [LARGE SCALE GENOMIC DNA]</scope>
    <source>
        <strain evidence="1 2">J3</strain>
    </source>
</reference>
<protein>
    <submittedName>
        <fullName evidence="1">Phosphoribulokinase</fullName>
    </submittedName>
</protein>
<evidence type="ECO:0000313" key="2">
    <source>
        <dbReference type="Proteomes" id="UP000017133"/>
    </source>
</evidence>
<organism evidence="1 2">
    <name type="scientific">Photorhabdus temperata J3</name>
    <dbReference type="NCBI Taxonomy" id="1389415"/>
    <lineage>
        <taxon>Bacteria</taxon>
        <taxon>Pseudomonadati</taxon>
        <taxon>Pseudomonadota</taxon>
        <taxon>Gammaproteobacteria</taxon>
        <taxon>Enterobacterales</taxon>
        <taxon>Morganellaceae</taxon>
        <taxon>Photorhabdus</taxon>
    </lineage>
</organism>
<dbReference type="RefSeq" id="WP_023046552.1">
    <property type="nucleotide sequence ID" value="NZ_AXDT01000352.1"/>
</dbReference>
<proteinExistence type="predicted"/>
<keyword evidence="2" id="KW-1185">Reference proteome</keyword>
<dbReference type="GO" id="GO:0016301">
    <property type="term" value="F:kinase activity"/>
    <property type="evidence" value="ECO:0007669"/>
    <property type="project" value="UniProtKB-KW"/>
</dbReference>
<gene>
    <name evidence="1" type="ORF">O185_25185</name>
</gene>